<evidence type="ECO:0000259" key="6">
    <source>
        <dbReference type="Pfam" id="PF02826"/>
    </source>
</evidence>
<dbReference type="InterPro" id="IPR050418">
    <property type="entry name" value="D-iso_2-hydroxyacid_DH_PdxB"/>
</dbReference>
<feature type="domain" description="D-isomer specific 2-hydroxyacid dehydrogenase catalytic" evidence="5">
    <location>
        <begin position="29"/>
        <end position="310"/>
    </location>
</feature>
<accession>A0AAE3FZ30</accession>
<dbReference type="SUPFAM" id="SSF51735">
    <property type="entry name" value="NAD(P)-binding Rossmann-fold domains"/>
    <property type="match status" value="1"/>
</dbReference>
<evidence type="ECO:0000256" key="1">
    <source>
        <dbReference type="ARBA" id="ARBA00005854"/>
    </source>
</evidence>
<comment type="caution">
    <text evidence="7">The sequence shown here is derived from an EMBL/GenBank/DDBJ whole genome shotgun (WGS) entry which is preliminary data.</text>
</comment>
<evidence type="ECO:0000313" key="7">
    <source>
        <dbReference type="EMBL" id="MCL9817309.1"/>
    </source>
</evidence>
<dbReference type="AlphaFoldDB" id="A0AAE3FZ30"/>
<dbReference type="Pfam" id="PF02826">
    <property type="entry name" value="2-Hacid_dh_C"/>
    <property type="match status" value="1"/>
</dbReference>
<sequence length="320" mass="34255">MPTVVAVRDPMIRKSTLSEALSSDFSIEITPRESLKDAIETHDPFGIVVDVSTAVTESCIAAGESLSIIARAGVGVDNIDISAATKNDVTVVNVPDYCTEEVSTHAVSLLLGCIRRLKPYDRAVNDGQWDWTVGEPIARLADSTIGLVSFGGLAKRTRAKLSGFDCSVIAFDPYTDADAMAAHDVEKVSFDELLIESDHLSVHAPLTEQTRHMIDADAFETAGRLDSIVNVGRGGIIDEDALVDALSADRVGMAGLDVLETEPPTEPTLSERADVVLTPHAAFYSEASLMDLNTHIGTDILAVYDGSVPEGYIDPESPWL</sequence>
<dbReference type="GO" id="GO:0051287">
    <property type="term" value="F:NAD binding"/>
    <property type="evidence" value="ECO:0007669"/>
    <property type="project" value="InterPro"/>
</dbReference>
<dbReference type="SUPFAM" id="SSF52283">
    <property type="entry name" value="Formate/glycerate dehydrogenase catalytic domain-like"/>
    <property type="match status" value="1"/>
</dbReference>
<comment type="similarity">
    <text evidence="1 4">Belongs to the D-isomer specific 2-hydroxyacid dehydrogenase family.</text>
</comment>
<dbReference type="Pfam" id="PF00389">
    <property type="entry name" value="2-Hacid_dh"/>
    <property type="match status" value="1"/>
</dbReference>
<protein>
    <submittedName>
        <fullName evidence="7">C-terminal binding protein</fullName>
    </submittedName>
</protein>
<keyword evidence="2 4" id="KW-0560">Oxidoreductase</keyword>
<gene>
    <name evidence="7" type="ORF">AArcSt2_10185</name>
</gene>
<dbReference type="Gene3D" id="3.40.50.720">
    <property type="entry name" value="NAD(P)-binding Rossmann-like Domain"/>
    <property type="match status" value="2"/>
</dbReference>
<evidence type="ECO:0000259" key="5">
    <source>
        <dbReference type="Pfam" id="PF00389"/>
    </source>
</evidence>
<feature type="domain" description="D-isomer specific 2-hydroxyacid dehydrogenase NAD-binding" evidence="6">
    <location>
        <begin position="108"/>
        <end position="282"/>
    </location>
</feature>
<dbReference type="GO" id="GO:0003714">
    <property type="term" value="F:transcription corepressor activity"/>
    <property type="evidence" value="ECO:0007669"/>
    <property type="project" value="InterPro"/>
</dbReference>
<name>A0AAE3FZ30_9EURY</name>
<dbReference type="EMBL" id="JAKRVX010000003">
    <property type="protein sequence ID" value="MCL9817309.1"/>
    <property type="molecule type" value="Genomic_DNA"/>
</dbReference>
<dbReference type="InterPro" id="IPR036291">
    <property type="entry name" value="NAD(P)-bd_dom_sf"/>
</dbReference>
<evidence type="ECO:0000313" key="8">
    <source>
        <dbReference type="Proteomes" id="UP001203207"/>
    </source>
</evidence>
<dbReference type="InterPro" id="IPR006140">
    <property type="entry name" value="D-isomer_DH_NAD-bd"/>
</dbReference>
<evidence type="ECO:0000256" key="2">
    <source>
        <dbReference type="ARBA" id="ARBA00023002"/>
    </source>
</evidence>
<organism evidence="7 8">
    <name type="scientific">Natronocalculus amylovorans</name>
    <dbReference type="NCBI Taxonomy" id="2917812"/>
    <lineage>
        <taxon>Archaea</taxon>
        <taxon>Methanobacteriati</taxon>
        <taxon>Methanobacteriota</taxon>
        <taxon>Stenosarchaea group</taxon>
        <taxon>Halobacteria</taxon>
        <taxon>Halobacteriales</taxon>
        <taxon>Haloferacaceae</taxon>
        <taxon>Natronocalculus</taxon>
    </lineage>
</organism>
<reference evidence="7" key="2">
    <citation type="submission" date="2022-02" db="EMBL/GenBank/DDBJ databases">
        <authorList>
            <person name="Elcheninov A.G."/>
            <person name="Sorokin D.Y."/>
            <person name="Kublanov I.V."/>
        </authorList>
    </citation>
    <scope>NUCLEOTIDE SEQUENCE</scope>
    <source>
        <strain evidence="7">AArc-St2</strain>
    </source>
</reference>
<dbReference type="GO" id="GO:0016616">
    <property type="term" value="F:oxidoreductase activity, acting on the CH-OH group of donors, NAD or NADP as acceptor"/>
    <property type="evidence" value="ECO:0007669"/>
    <property type="project" value="InterPro"/>
</dbReference>
<dbReference type="CDD" id="cd05299">
    <property type="entry name" value="CtBP_dh"/>
    <property type="match status" value="1"/>
</dbReference>
<proteinExistence type="inferred from homology"/>
<dbReference type="InterPro" id="IPR006139">
    <property type="entry name" value="D-isomer_2_OHA_DH_cat_dom"/>
</dbReference>
<dbReference type="Proteomes" id="UP001203207">
    <property type="component" value="Unassembled WGS sequence"/>
</dbReference>
<dbReference type="RefSeq" id="WP_174653593.1">
    <property type="nucleotide sequence ID" value="NZ_JAKRVX010000003.1"/>
</dbReference>
<keyword evidence="8" id="KW-1185">Reference proteome</keyword>
<dbReference type="InterPro" id="IPR043322">
    <property type="entry name" value="CtBP"/>
</dbReference>
<dbReference type="PANTHER" id="PTHR43761:SF1">
    <property type="entry name" value="D-ISOMER SPECIFIC 2-HYDROXYACID DEHYDROGENASE CATALYTIC DOMAIN-CONTAINING PROTEIN-RELATED"/>
    <property type="match status" value="1"/>
</dbReference>
<evidence type="ECO:0000256" key="4">
    <source>
        <dbReference type="RuleBase" id="RU003719"/>
    </source>
</evidence>
<reference evidence="7" key="1">
    <citation type="journal article" date="2022" name="Syst. Appl. Microbiol.">
        <title>Natronocalculus amylovorans gen. nov., sp. nov., and Natranaeroarchaeum aerophilus sp. nov., dominant culturable amylolytic natronoarchaea from hypersaline soda lakes in southwestern Siberia.</title>
        <authorList>
            <person name="Sorokin D.Y."/>
            <person name="Elcheninov A.G."/>
            <person name="Khizhniak T.V."/>
            <person name="Koenen M."/>
            <person name="Bale N.J."/>
            <person name="Damste J.S.S."/>
            <person name="Kublanov I.V."/>
        </authorList>
    </citation>
    <scope>NUCLEOTIDE SEQUENCE</scope>
    <source>
        <strain evidence="7">AArc-St2</strain>
    </source>
</reference>
<keyword evidence="3" id="KW-0520">NAD</keyword>
<evidence type="ECO:0000256" key="3">
    <source>
        <dbReference type="ARBA" id="ARBA00023027"/>
    </source>
</evidence>
<dbReference type="PANTHER" id="PTHR43761">
    <property type="entry name" value="D-ISOMER SPECIFIC 2-HYDROXYACID DEHYDROGENASE FAMILY PROTEIN (AFU_ORTHOLOGUE AFUA_1G13630)"/>
    <property type="match status" value="1"/>
</dbReference>